<reference evidence="2 3" key="1">
    <citation type="journal article" date="2014" name="PLoS Genet.">
        <title>Hidden diversity in honey bee gut symbionts detected by single-cell genomics.</title>
        <authorList>
            <person name="Engel P."/>
            <person name="Stepanauskas R."/>
            <person name="Moran N."/>
        </authorList>
    </citation>
    <scope>NUCLEOTIDE SEQUENCE [LARGE SCALE GENOMIC DNA]</scope>
    <source>
        <strain evidence="2 3">SCGC AB-598-J21</strain>
    </source>
</reference>
<dbReference type="EMBL" id="AVQL01000364">
    <property type="protein sequence ID" value="KEQ01684.1"/>
    <property type="molecule type" value="Genomic_DNA"/>
</dbReference>
<organism evidence="2 3">
    <name type="scientific">Snodgrassella alvi SCGC AB-598-J21</name>
    <dbReference type="NCBI Taxonomy" id="1385367"/>
    <lineage>
        <taxon>Bacteria</taxon>
        <taxon>Pseudomonadati</taxon>
        <taxon>Pseudomonadota</taxon>
        <taxon>Betaproteobacteria</taxon>
        <taxon>Neisseriales</taxon>
        <taxon>Neisseriaceae</taxon>
        <taxon>Snodgrassella</taxon>
    </lineage>
</organism>
<accession>A0A074W2L0</accession>
<comment type="caution">
    <text evidence="2">The sequence shown here is derived from an EMBL/GenBank/DDBJ whole genome shotgun (WGS) entry which is preliminary data.</text>
</comment>
<dbReference type="EMBL" id="AVQL01000371">
    <property type="protein sequence ID" value="KEQ01654.1"/>
    <property type="molecule type" value="Genomic_DNA"/>
</dbReference>
<dbReference type="AlphaFoldDB" id="A0A074W2L0"/>
<evidence type="ECO:0000313" key="1">
    <source>
        <dbReference type="EMBL" id="KEQ01654.1"/>
    </source>
</evidence>
<sequence length="49" mass="5722">MIDPITYKRLKGAFFVQAKTDHIYLIYSLFSIGYSEKLNCITYAQQSLQ</sequence>
<feature type="non-terminal residue" evidence="2">
    <location>
        <position position="49"/>
    </location>
</feature>
<evidence type="ECO:0000313" key="2">
    <source>
        <dbReference type="EMBL" id="KEQ01684.1"/>
    </source>
</evidence>
<proteinExistence type="predicted"/>
<gene>
    <name evidence="2" type="ORF">SASC598J21_005420</name>
    <name evidence="1" type="ORF">SASC598J21_005650</name>
</gene>
<dbReference type="Proteomes" id="UP000027644">
    <property type="component" value="Unassembled WGS sequence"/>
</dbReference>
<evidence type="ECO:0000313" key="3">
    <source>
        <dbReference type="Proteomes" id="UP000027644"/>
    </source>
</evidence>
<name>A0A074W2L0_9NEIS</name>
<protein>
    <submittedName>
        <fullName evidence="2">Uncharacterized protein</fullName>
    </submittedName>
</protein>